<dbReference type="AlphaFoldDB" id="A0A2P7NXE9"/>
<comment type="caution">
    <text evidence="2">The sequence shown here is derived from an EMBL/GenBank/DDBJ whole genome shotgun (WGS) entry which is preliminary data.</text>
</comment>
<evidence type="ECO:0000313" key="3">
    <source>
        <dbReference type="Proteomes" id="UP000241912"/>
    </source>
</evidence>
<reference evidence="2 3" key="1">
    <citation type="submission" date="2018-03" db="EMBL/GenBank/DDBJ databases">
        <title>Draft genome of Nitrosomonas supralitoralis APG5.</title>
        <authorList>
            <person name="Urakawa H."/>
            <person name="Lopez J.V."/>
        </authorList>
    </citation>
    <scope>NUCLEOTIDE SEQUENCE [LARGE SCALE GENOMIC DNA]</scope>
    <source>
        <strain evidence="2 3">APG5</strain>
    </source>
</reference>
<evidence type="ECO:0000313" key="2">
    <source>
        <dbReference type="EMBL" id="PSJ18131.1"/>
    </source>
</evidence>
<sequence length="153" mass="16366">MSQLFFQKALSIVFTLATLGYACISSAHDAGAIMDPNGNVASFTGYGQVTCFDDGNGPPDHLVASVQDTSLPQENLLVNLQIIQGKHAINTTDAISGDGRFSDNISVFGGQGPYLLLVNKTGPGLRKFIVSYHCMTFDNVHTGTSEVLVHQFQ</sequence>
<dbReference type="OrthoDB" id="5567886at2"/>
<dbReference type="RefSeq" id="WP_106706114.1">
    <property type="nucleotide sequence ID" value="NZ_PXXU01000009.1"/>
</dbReference>
<feature type="signal peptide" evidence="1">
    <location>
        <begin position="1"/>
        <end position="27"/>
    </location>
</feature>
<dbReference type="Proteomes" id="UP000241912">
    <property type="component" value="Unassembled WGS sequence"/>
</dbReference>
<keyword evidence="3" id="KW-1185">Reference proteome</keyword>
<protein>
    <recommendedName>
        <fullName evidence="4">Lipoprotein</fullName>
    </recommendedName>
</protein>
<organism evidence="2 3">
    <name type="scientific">Nitrosomonas supralitoralis</name>
    <dbReference type="NCBI Taxonomy" id="2116706"/>
    <lineage>
        <taxon>Bacteria</taxon>
        <taxon>Pseudomonadati</taxon>
        <taxon>Pseudomonadota</taxon>
        <taxon>Betaproteobacteria</taxon>
        <taxon>Nitrosomonadales</taxon>
        <taxon>Nitrosomonadaceae</taxon>
        <taxon>Nitrosomonas</taxon>
    </lineage>
</organism>
<accession>A0A2P7NXE9</accession>
<keyword evidence="1" id="KW-0732">Signal</keyword>
<evidence type="ECO:0008006" key="4">
    <source>
        <dbReference type="Google" id="ProtNLM"/>
    </source>
</evidence>
<proteinExistence type="predicted"/>
<evidence type="ECO:0000256" key="1">
    <source>
        <dbReference type="SAM" id="SignalP"/>
    </source>
</evidence>
<feature type="chain" id="PRO_5015181657" description="Lipoprotein" evidence="1">
    <location>
        <begin position="28"/>
        <end position="153"/>
    </location>
</feature>
<dbReference type="EMBL" id="PXXU01000009">
    <property type="protein sequence ID" value="PSJ18131.1"/>
    <property type="molecule type" value="Genomic_DNA"/>
</dbReference>
<name>A0A2P7NXE9_9PROT</name>
<gene>
    <name evidence="2" type="ORF">C7H79_04560</name>
</gene>